<evidence type="ECO:0000256" key="4">
    <source>
        <dbReference type="SAM" id="MobiDB-lite"/>
    </source>
</evidence>
<feature type="compositionally biased region" description="Low complexity" evidence="4">
    <location>
        <begin position="493"/>
        <end position="521"/>
    </location>
</feature>
<dbReference type="EMBL" id="LSYV01000012">
    <property type="protein sequence ID" value="KXZ51739.1"/>
    <property type="molecule type" value="Genomic_DNA"/>
</dbReference>
<proteinExistence type="inferred from homology"/>
<reference evidence="7" key="1">
    <citation type="journal article" date="2016" name="Nat. Commun.">
        <title>The Gonium pectorale genome demonstrates co-option of cell cycle regulation during the evolution of multicellularity.</title>
        <authorList>
            <person name="Hanschen E.R."/>
            <person name="Marriage T.N."/>
            <person name="Ferris P.J."/>
            <person name="Hamaji T."/>
            <person name="Toyoda A."/>
            <person name="Fujiyama A."/>
            <person name="Neme R."/>
            <person name="Noguchi H."/>
            <person name="Minakuchi Y."/>
            <person name="Suzuki M."/>
            <person name="Kawai-Toyooka H."/>
            <person name="Smith D.R."/>
            <person name="Sparks H."/>
            <person name="Anderson J."/>
            <person name="Bakaric R."/>
            <person name="Luria V."/>
            <person name="Karger A."/>
            <person name="Kirschner M.W."/>
            <person name="Durand P.M."/>
            <person name="Michod R.E."/>
            <person name="Nozaki H."/>
            <person name="Olson B.J."/>
        </authorList>
    </citation>
    <scope>NUCLEOTIDE SEQUENCE [LARGE SCALE GENOMIC DNA]</scope>
    <source>
        <strain evidence="7">NIES-2863</strain>
    </source>
</reference>
<feature type="compositionally biased region" description="Low complexity" evidence="4">
    <location>
        <begin position="546"/>
        <end position="558"/>
    </location>
</feature>
<comment type="similarity">
    <text evidence="2 3">Belongs to the small heat shock protein (HSP20) family.</text>
</comment>
<evidence type="ECO:0000256" key="2">
    <source>
        <dbReference type="PROSITE-ProRule" id="PRU00285"/>
    </source>
</evidence>
<accession>A0A150GPH8</accession>
<feature type="compositionally biased region" description="Gly residues" evidence="4">
    <location>
        <begin position="559"/>
        <end position="572"/>
    </location>
</feature>
<organism evidence="6 7">
    <name type="scientific">Gonium pectorale</name>
    <name type="common">Green alga</name>
    <dbReference type="NCBI Taxonomy" id="33097"/>
    <lineage>
        <taxon>Eukaryota</taxon>
        <taxon>Viridiplantae</taxon>
        <taxon>Chlorophyta</taxon>
        <taxon>core chlorophytes</taxon>
        <taxon>Chlorophyceae</taxon>
        <taxon>CS clade</taxon>
        <taxon>Chlamydomonadales</taxon>
        <taxon>Volvocaceae</taxon>
        <taxon>Gonium</taxon>
    </lineage>
</organism>
<dbReference type="OrthoDB" id="1431247at2759"/>
<gene>
    <name evidence="6" type="ORF">GPECTOR_11g186</name>
</gene>
<sequence>MAPRDGRKREAREQRQERRSWTAALAAIAKRVVDPFGLFTARRCGGAAACADAAAAPDDGGHEAEGGPGAADANRADERRRLAGDADVKMAAAGEAEEADGSEDLAEAMDEYLAEEEEAAAAEAGGGGDYGGAHDQGDEEASMEHGREEVQRLQPDRERGREAVMPAEGAAEVARRRIAPRRRHRPLGGGRRVGGSSSAATRYPMDVFEDATSYEVQADVPGMHAADLAVEVGCGRLVLEGSAVERSGPVTLRALTPREQAAAAAAAPPGHTPRAVRTERRRRHHFKRTFRLPHDVDASAITASLHNGVLVVRLAKAARIQLDPDVSAAATDADGVAAQLEEAVAAAQSGHRRVRVDRLPSATVDPHDIAAATVMAGAAGLVTAAPPPPVPGVMDLASLPSPLEMVARSKIAREAVAAATAKRHAAAAAAAAAAEAQGEGDDEEEEYGDAEEGEQDGEEEEEEYKLAPPAAWSPSRRFGAASSDVVDEPQPKALAEAAEAGAGRPLAVSKAAQLTAPAAPTALEYGGVLTMEYDTIDGAAAAISTTAGSGAPEAAGSPPRGGGVGSVGGPGGSLVSKAPPPPETPRQQTA</sequence>
<feature type="compositionally biased region" description="Basic and acidic residues" evidence="4">
    <location>
        <begin position="74"/>
        <end position="88"/>
    </location>
</feature>
<dbReference type="CDD" id="cd06464">
    <property type="entry name" value="ACD_sHsps-like"/>
    <property type="match status" value="1"/>
</dbReference>
<dbReference type="InterPro" id="IPR002068">
    <property type="entry name" value="A-crystallin/Hsp20_dom"/>
</dbReference>
<feature type="region of interest" description="Disordered" evidence="4">
    <location>
        <begin position="49"/>
        <end position="199"/>
    </location>
</feature>
<dbReference type="Gene3D" id="2.60.40.790">
    <property type="match status" value="1"/>
</dbReference>
<feature type="compositionally biased region" description="Acidic residues" evidence="4">
    <location>
        <begin position="95"/>
        <end position="120"/>
    </location>
</feature>
<dbReference type="Proteomes" id="UP000075714">
    <property type="component" value="Unassembled WGS sequence"/>
</dbReference>
<feature type="compositionally biased region" description="Low complexity" evidence="4">
    <location>
        <begin position="49"/>
        <end position="58"/>
    </location>
</feature>
<name>A0A150GPH8_GONPE</name>
<keyword evidence="7" id="KW-1185">Reference proteome</keyword>
<comment type="caution">
    <text evidence="6">The sequence shown here is derived from an EMBL/GenBank/DDBJ whole genome shotgun (WGS) entry which is preliminary data.</text>
</comment>
<feature type="domain" description="SHSP" evidence="5">
    <location>
        <begin position="196"/>
        <end position="331"/>
    </location>
</feature>
<protein>
    <recommendedName>
        <fullName evidence="5">SHSP domain-containing protein</fullName>
    </recommendedName>
</protein>
<evidence type="ECO:0000259" key="5">
    <source>
        <dbReference type="PROSITE" id="PS01031"/>
    </source>
</evidence>
<feature type="compositionally biased region" description="Basic and acidic residues" evidence="4">
    <location>
        <begin position="142"/>
        <end position="162"/>
    </location>
</feature>
<evidence type="ECO:0000313" key="6">
    <source>
        <dbReference type="EMBL" id="KXZ51739.1"/>
    </source>
</evidence>
<feature type="region of interest" description="Disordered" evidence="4">
    <location>
        <begin position="546"/>
        <end position="590"/>
    </location>
</feature>
<evidence type="ECO:0000256" key="1">
    <source>
        <dbReference type="ARBA" id="ARBA00023016"/>
    </source>
</evidence>
<evidence type="ECO:0000313" key="7">
    <source>
        <dbReference type="Proteomes" id="UP000075714"/>
    </source>
</evidence>
<feature type="region of interest" description="Disordered" evidence="4">
    <location>
        <begin position="430"/>
        <end position="521"/>
    </location>
</feature>
<feature type="compositionally biased region" description="Basic residues" evidence="4">
    <location>
        <begin position="176"/>
        <end position="186"/>
    </location>
</feature>
<keyword evidence="1" id="KW-0346">Stress response</keyword>
<dbReference type="SUPFAM" id="SSF49764">
    <property type="entry name" value="HSP20-like chaperones"/>
    <property type="match status" value="1"/>
</dbReference>
<dbReference type="AlphaFoldDB" id="A0A150GPH8"/>
<dbReference type="Pfam" id="PF00011">
    <property type="entry name" value="HSP20"/>
    <property type="match status" value="1"/>
</dbReference>
<dbReference type="PANTHER" id="PTHR11527">
    <property type="entry name" value="HEAT-SHOCK PROTEIN 20 FAMILY MEMBER"/>
    <property type="match status" value="1"/>
</dbReference>
<dbReference type="PROSITE" id="PS01031">
    <property type="entry name" value="SHSP"/>
    <property type="match status" value="1"/>
</dbReference>
<evidence type="ECO:0000256" key="3">
    <source>
        <dbReference type="RuleBase" id="RU003616"/>
    </source>
</evidence>
<dbReference type="InterPro" id="IPR008978">
    <property type="entry name" value="HSP20-like_chaperone"/>
</dbReference>
<dbReference type="InterPro" id="IPR031107">
    <property type="entry name" value="Small_HSP"/>
</dbReference>
<feature type="compositionally biased region" description="Acidic residues" evidence="4">
    <location>
        <begin position="438"/>
        <end position="463"/>
    </location>
</feature>